<reference evidence="1 2" key="1">
    <citation type="submission" date="2024-04" db="EMBL/GenBank/DDBJ databases">
        <title>Tritrichomonas musculus Genome.</title>
        <authorList>
            <person name="Alves-Ferreira E."/>
            <person name="Grigg M."/>
            <person name="Lorenzi H."/>
            <person name="Galac M."/>
        </authorList>
    </citation>
    <scope>NUCLEOTIDE SEQUENCE [LARGE SCALE GENOMIC DNA]</scope>
    <source>
        <strain evidence="1 2">EAF2021</strain>
    </source>
</reference>
<evidence type="ECO:0008006" key="3">
    <source>
        <dbReference type="Google" id="ProtNLM"/>
    </source>
</evidence>
<protein>
    <recommendedName>
        <fullName evidence="3">MULE transposase domain-containing protein</fullName>
    </recommendedName>
</protein>
<sequence length="274" mass="31626">MSHEKEARLLEPEFHTKKEITLKVFSIKLFSAGETSQNRLTIAYNCSFSSSGCKARLVFNQIQKYNSEYYYSFNSDSSEFNHSNHPVDKRFIQAHRNCLSESQINDIQSQTQLGALSGRIRTNVQAECGSDIFYNIRRKVLHNQKNEDLDKLIQMLQEGEEKTIKVNMPNDMLERITVIYNETLNSNYSHDIVVIDDTAMTNLYGLPFETMVVIDQEDHTQLLSYSILPNKSSTSFLNFFNDYIELGGFQFRIIVVDHLQAQIKALEKALLILI</sequence>
<gene>
    <name evidence="1" type="ORF">M9Y10_021169</name>
</gene>
<evidence type="ECO:0000313" key="1">
    <source>
        <dbReference type="EMBL" id="KAK8844996.1"/>
    </source>
</evidence>
<dbReference type="EMBL" id="JAPFFF010000031">
    <property type="protein sequence ID" value="KAK8844996.1"/>
    <property type="molecule type" value="Genomic_DNA"/>
</dbReference>
<evidence type="ECO:0000313" key="2">
    <source>
        <dbReference type="Proteomes" id="UP001470230"/>
    </source>
</evidence>
<dbReference type="PANTHER" id="PTHR31669">
    <property type="entry name" value="PROTEIN FAR1-RELATED SEQUENCE 10-RELATED"/>
    <property type="match status" value="1"/>
</dbReference>
<comment type="caution">
    <text evidence="1">The sequence shown here is derived from an EMBL/GenBank/DDBJ whole genome shotgun (WGS) entry which is preliminary data.</text>
</comment>
<keyword evidence="2" id="KW-1185">Reference proteome</keyword>
<dbReference type="PANTHER" id="PTHR31669:SF251">
    <property type="entry name" value="PROTEIN FAR1-RELATED SEQUENCE"/>
    <property type="match status" value="1"/>
</dbReference>
<dbReference type="InterPro" id="IPR031052">
    <property type="entry name" value="FHY3/FAR1"/>
</dbReference>
<proteinExistence type="predicted"/>
<dbReference type="Proteomes" id="UP001470230">
    <property type="component" value="Unassembled WGS sequence"/>
</dbReference>
<accession>A0ABR2HE34</accession>
<organism evidence="1 2">
    <name type="scientific">Tritrichomonas musculus</name>
    <dbReference type="NCBI Taxonomy" id="1915356"/>
    <lineage>
        <taxon>Eukaryota</taxon>
        <taxon>Metamonada</taxon>
        <taxon>Parabasalia</taxon>
        <taxon>Tritrichomonadida</taxon>
        <taxon>Tritrichomonadidae</taxon>
        <taxon>Tritrichomonas</taxon>
    </lineage>
</organism>
<name>A0ABR2HE34_9EUKA</name>